<dbReference type="Proteomes" id="UP000515275">
    <property type="component" value="Chromosome"/>
</dbReference>
<dbReference type="EMBL" id="CP046883">
    <property type="protein sequence ID" value="QNH96984.1"/>
    <property type="molecule type" value="Genomic_DNA"/>
</dbReference>
<name>A0A7G7YR64_9CORY</name>
<dbReference type="Gene3D" id="2.40.128.580">
    <property type="entry name" value="GXWXG domain"/>
    <property type="match status" value="1"/>
</dbReference>
<dbReference type="AlphaFoldDB" id="A0A7G7YR64"/>
<evidence type="ECO:0000313" key="2">
    <source>
        <dbReference type="Proteomes" id="UP000515275"/>
    </source>
</evidence>
<dbReference type="InterPro" id="IPR025951">
    <property type="entry name" value="GXWXG_dom"/>
</dbReference>
<gene>
    <name evidence="1" type="ORF">GP473_06375</name>
</gene>
<reference evidence="1 2" key="1">
    <citation type="submission" date="2019-12" db="EMBL/GenBank/DDBJ databases">
        <title>Corynebacterium sp. nov., isolated from feces of the Anser Albifrons in China.</title>
        <authorList>
            <person name="Liu Q."/>
        </authorList>
    </citation>
    <scope>NUCLEOTIDE SEQUENCE [LARGE SCALE GENOMIC DNA]</scope>
    <source>
        <strain evidence="1 2">23H37-10</strain>
    </source>
</reference>
<proteinExistence type="predicted"/>
<accession>A0A7G7YR64</accession>
<protein>
    <submittedName>
        <fullName evidence="1">DUF4334 domain-containing protein</fullName>
    </submittedName>
</protein>
<dbReference type="KEGG" id="cans:GP473_06375"/>
<keyword evidence="2" id="KW-1185">Reference proteome</keyword>
<dbReference type="Pfam" id="PF14232">
    <property type="entry name" value="DUF4334"/>
    <property type="match status" value="1"/>
</dbReference>
<organism evidence="1 2">
    <name type="scientific">Corynebacterium anserum</name>
    <dbReference type="NCBI Taxonomy" id="2684406"/>
    <lineage>
        <taxon>Bacteria</taxon>
        <taxon>Bacillati</taxon>
        <taxon>Actinomycetota</taxon>
        <taxon>Actinomycetes</taxon>
        <taxon>Mycobacteriales</taxon>
        <taxon>Corynebacteriaceae</taxon>
        <taxon>Corynebacterium</taxon>
    </lineage>
</organism>
<dbReference type="InterPro" id="IPR025568">
    <property type="entry name" value="DUF4334"/>
</dbReference>
<sequence>MFGTWRGRSFPTGHIIDGVLEATGWYGKRFEGINDVHPLVFGSAGQLYNVNPRLLPMNQAERLSTVIKKPMVATISKLLLHCVTTSKPKARLRMVDYRGKCTATMLYDDLPIVDHFRQLDENTVLGVMDLRGSAPFFFTLERTVL</sequence>
<evidence type="ECO:0000313" key="1">
    <source>
        <dbReference type="EMBL" id="QNH96984.1"/>
    </source>
</evidence>
<dbReference type="Pfam" id="PF14231">
    <property type="entry name" value="GXWXG"/>
    <property type="match status" value="1"/>
</dbReference>